<dbReference type="PANTHER" id="PTHR23028">
    <property type="entry name" value="ACETYLTRANSFERASE"/>
    <property type="match status" value="1"/>
</dbReference>
<evidence type="ECO:0000313" key="4">
    <source>
        <dbReference type="Proteomes" id="UP000193083"/>
    </source>
</evidence>
<reference evidence="3 4" key="1">
    <citation type="submission" date="2017-04" db="EMBL/GenBank/DDBJ databases">
        <authorList>
            <person name="Afonso C.L."/>
            <person name="Miller P.J."/>
            <person name="Scott M.A."/>
            <person name="Spackman E."/>
            <person name="Goraichik I."/>
            <person name="Dimitrov K.M."/>
            <person name="Suarez D.L."/>
            <person name="Swayne D.E."/>
        </authorList>
    </citation>
    <scope>NUCLEOTIDE SEQUENCE [LARGE SCALE GENOMIC DNA]</scope>
    <source>
        <strain evidence="3 4">B5P</strain>
    </source>
</reference>
<dbReference type="GO" id="GO:0016020">
    <property type="term" value="C:membrane"/>
    <property type="evidence" value="ECO:0007669"/>
    <property type="project" value="TreeGrafter"/>
</dbReference>
<gene>
    <name evidence="3" type="ORF">SAMN02982922_0868</name>
</gene>
<feature type="transmembrane region" description="Helical" evidence="1">
    <location>
        <begin position="45"/>
        <end position="62"/>
    </location>
</feature>
<feature type="transmembrane region" description="Helical" evidence="1">
    <location>
        <begin position="286"/>
        <end position="306"/>
    </location>
</feature>
<feature type="transmembrane region" description="Helical" evidence="1">
    <location>
        <begin position="139"/>
        <end position="161"/>
    </location>
</feature>
<proteinExistence type="predicted"/>
<feature type="transmembrane region" description="Helical" evidence="1">
    <location>
        <begin position="318"/>
        <end position="336"/>
    </location>
</feature>
<dbReference type="OrthoDB" id="9796461at2"/>
<keyword evidence="1" id="KW-0472">Membrane</keyword>
<feature type="transmembrane region" description="Helical" evidence="1">
    <location>
        <begin position="240"/>
        <end position="266"/>
    </location>
</feature>
<dbReference type="InterPro" id="IPR050879">
    <property type="entry name" value="Acyltransferase_3"/>
</dbReference>
<dbReference type="GO" id="GO:0016747">
    <property type="term" value="F:acyltransferase activity, transferring groups other than amino-acyl groups"/>
    <property type="evidence" value="ECO:0007669"/>
    <property type="project" value="InterPro"/>
</dbReference>
<keyword evidence="4" id="KW-1185">Reference proteome</keyword>
<keyword evidence="3" id="KW-0378">Hydrolase</keyword>
<dbReference type="PANTHER" id="PTHR23028:SF53">
    <property type="entry name" value="ACYL_TRANSF_3 DOMAIN-CONTAINING PROTEIN"/>
    <property type="match status" value="1"/>
</dbReference>
<evidence type="ECO:0000256" key="1">
    <source>
        <dbReference type="SAM" id="Phobius"/>
    </source>
</evidence>
<evidence type="ECO:0000259" key="2">
    <source>
        <dbReference type="Pfam" id="PF01757"/>
    </source>
</evidence>
<dbReference type="InterPro" id="IPR002656">
    <property type="entry name" value="Acyl_transf_3_dom"/>
</dbReference>
<dbReference type="EMBL" id="FXBL01000004">
    <property type="protein sequence ID" value="SMH29266.1"/>
    <property type="molecule type" value="Genomic_DNA"/>
</dbReference>
<feature type="transmembrane region" description="Helical" evidence="1">
    <location>
        <begin position="83"/>
        <end position="105"/>
    </location>
</feature>
<organism evidence="3 4">
    <name type="scientific">Mesorhizobium australicum</name>
    <dbReference type="NCBI Taxonomy" id="536018"/>
    <lineage>
        <taxon>Bacteria</taxon>
        <taxon>Pseudomonadati</taxon>
        <taxon>Pseudomonadota</taxon>
        <taxon>Alphaproteobacteria</taxon>
        <taxon>Hyphomicrobiales</taxon>
        <taxon>Phyllobacteriaceae</taxon>
        <taxon>Mesorhizobium</taxon>
    </lineage>
</organism>
<keyword evidence="1" id="KW-0812">Transmembrane</keyword>
<keyword evidence="1" id="KW-1133">Transmembrane helix</keyword>
<evidence type="ECO:0000313" key="3">
    <source>
        <dbReference type="EMBL" id="SMH29266.1"/>
    </source>
</evidence>
<sequence length="374" mass="41922">MQQHFRIFEAWRLMAALLIMTWHFLRYAPPGHEAVSASLYRLMPLMEMFFMISGFLIMLRYGDVLRFERNGYMRFIIRRIARFYPLYLVTLAFFAVVALAVHFGLVHTDSPERYSFGALIPNILLIQAWGVTDTLTYNYVAWSMSAEWFCYLLLPVIVTAYRVAGKTGLAVVALLSIAALEWAVAAGLIPFPSWLRADTWGAYRAFADFAMGALVAIAARDSRWRLMSHAPAWICFGLSVAAMAMLLSSYMIVGLLGLSLFLAAVAERNNPDGSRFLAPLHPVGKVSLGIYLIHPVIEAILFAIVWRKLVEPLGVVDFYTFWLLPMLTVIAVALASERWFETPLANLIGAWAKRRYPPTGQVGSEKVAVQPGAA</sequence>
<dbReference type="Proteomes" id="UP000193083">
    <property type="component" value="Unassembled WGS sequence"/>
</dbReference>
<accession>A0A1X7MWP7</accession>
<dbReference type="AlphaFoldDB" id="A0A1X7MWP7"/>
<feature type="transmembrane region" description="Helical" evidence="1">
    <location>
        <begin position="7"/>
        <end position="25"/>
    </location>
</feature>
<keyword evidence="3" id="KW-0012">Acyltransferase</keyword>
<dbReference type="GO" id="GO:0000271">
    <property type="term" value="P:polysaccharide biosynthetic process"/>
    <property type="evidence" value="ECO:0007669"/>
    <property type="project" value="TreeGrafter"/>
</dbReference>
<dbReference type="GO" id="GO:0016787">
    <property type="term" value="F:hydrolase activity"/>
    <property type="evidence" value="ECO:0007669"/>
    <property type="project" value="UniProtKB-KW"/>
</dbReference>
<dbReference type="Pfam" id="PF01757">
    <property type="entry name" value="Acyl_transf_3"/>
    <property type="match status" value="1"/>
</dbReference>
<dbReference type="RefSeq" id="WP_085463024.1">
    <property type="nucleotide sequence ID" value="NZ_FXBL01000004.1"/>
</dbReference>
<protein>
    <submittedName>
        <fullName evidence="3">Peptidoglycan/LPS O-acetylase OafA/YrhL, contains acyltransferase and SGNH-hydrolase domains</fullName>
    </submittedName>
</protein>
<feature type="domain" description="Acyltransferase 3" evidence="2">
    <location>
        <begin position="8"/>
        <end position="334"/>
    </location>
</feature>
<feature type="transmembrane region" description="Helical" evidence="1">
    <location>
        <begin position="168"/>
        <end position="189"/>
    </location>
</feature>
<keyword evidence="3" id="KW-0808">Transferase</keyword>
<name>A0A1X7MWP7_9HYPH</name>
<feature type="transmembrane region" description="Helical" evidence="1">
    <location>
        <begin position="201"/>
        <end position="219"/>
    </location>
</feature>